<evidence type="ECO:0000256" key="2">
    <source>
        <dbReference type="ARBA" id="ARBA00022741"/>
    </source>
</evidence>
<proteinExistence type="predicted"/>
<evidence type="ECO:0000256" key="4">
    <source>
        <dbReference type="ARBA" id="ARBA00022840"/>
    </source>
</evidence>
<dbReference type="SMART" id="SM00220">
    <property type="entry name" value="S_TKc"/>
    <property type="match status" value="1"/>
</dbReference>
<dbReference type="CDD" id="cd14014">
    <property type="entry name" value="STKc_PknB_like"/>
    <property type="match status" value="1"/>
</dbReference>
<feature type="region of interest" description="Disordered" evidence="6">
    <location>
        <begin position="317"/>
        <end position="353"/>
    </location>
</feature>
<dbReference type="PROSITE" id="PS00108">
    <property type="entry name" value="PROTEIN_KINASE_ST"/>
    <property type="match status" value="1"/>
</dbReference>
<organism evidence="9 10">
    <name type="scientific">Thermogutta terrifontis</name>
    <dbReference type="NCBI Taxonomy" id="1331910"/>
    <lineage>
        <taxon>Bacteria</taxon>
        <taxon>Pseudomonadati</taxon>
        <taxon>Planctomycetota</taxon>
        <taxon>Planctomycetia</taxon>
        <taxon>Pirellulales</taxon>
        <taxon>Thermoguttaceae</taxon>
        <taxon>Thermogutta</taxon>
    </lineage>
</organism>
<evidence type="ECO:0000313" key="10">
    <source>
        <dbReference type="Proteomes" id="UP000215086"/>
    </source>
</evidence>
<dbReference type="PROSITE" id="PS50011">
    <property type="entry name" value="PROTEIN_KINASE_DOM"/>
    <property type="match status" value="1"/>
</dbReference>
<keyword evidence="7" id="KW-0812">Transmembrane</keyword>
<evidence type="ECO:0000313" key="9">
    <source>
        <dbReference type="EMBL" id="ASV73405.1"/>
    </source>
</evidence>
<evidence type="ECO:0000256" key="7">
    <source>
        <dbReference type="SAM" id="Phobius"/>
    </source>
</evidence>
<feature type="region of interest" description="Disordered" evidence="6">
    <location>
        <begin position="275"/>
        <end position="303"/>
    </location>
</feature>
<dbReference type="Proteomes" id="UP000215086">
    <property type="component" value="Chromosome"/>
</dbReference>
<evidence type="ECO:0000256" key="1">
    <source>
        <dbReference type="ARBA" id="ARBA00022679"/>
    </source>
</evidence>
<dbReference type="Gene3D" id="3.30.200.20">
    <property type="entry name" value="Phosphorylase Kinase, domain 1"/>
    <property type="match status" value="1"/>
</dbReference>
<keyword evidence="10" id="KW-1185">Reference proteome</keyword>
<dbReference type="InterPro" id="IPR011009">
    <property type="entry name" value="Kinase-like_dom_sf"/>
</dbReference>
<dbReference type="GO" id="GO:0004674">
    <property type="term" value="F:protein serine/threonine kinase activity"/>
    <property type="evidence" value="ECO:0007669"/>
    <property type="project" value="UniProtKB-KW"/>
</dbReference>
<keyword evidence="9" id="KW-0723">Serine/threonine-protein kinase</keyword>
<evidence type="ECO:0000256" key="6">
    <source>
        <dbReference type="SAM" id="MobiDB-lite"/>
    </source>
</evidence>
<evidence type="ECO:0000256" key="3">
    <source>
        <dbReference type="ARBA" id="ARBA00022777"/>
    </source>
</evidence>
<keyword evidence="2 5" id="KW-0547">Nucleotide-binding</keyword>
<feature type="binding site" evidence="5">
    <location>
        <position position="43"/>
    </location>
    <ligand>
        <name>ATP</name>
        <dbReference type="ChEBI" id="CHEBI:30616"/>
    </ligand>
</feature>
<dbReference type="AlphaFoldDB" id="A0A286RBT0"/>
<dbReference type="InterPro" id="IPR000719">
    <property type="entry name" value="Prot_kinase_dom"/>
</dbReference>
<feature type="transmembrane region" description="Helical" evidence="7">
    <location>
        <begin position="381"/>
        <end position="403"/>
    </location>
</feature>
<keyword evidence="1" id="KW-0808">Transferase</keyword>
<dbReference type="Gene3D" id="1.10.510.10">
    <property type="entry name" value="Transferase(Phosphotransferase) domain 1"/>
    <property type="match status" value="1"/>
</dbReference>
<feature type="domain" description="Protein kinase" evidence="8">
    <location>
        <begin position="15"/>
        <end position="269"/>
    </location>
</feature>
<name>A0A286RBT0_9BACT</name>
<dbReference type="KEGG" id="ttf:THTE_0803"/>
<gene>
    <name evidence="9" type="ORF">THTE_0803</name>
</gene>
<dbReference type="SUPFAM" id="SSF56112">
    <property type="entry name" value="Protein kinase-like (PK-like)"/>
    <property type="match status" value="1"/>
</dbReference>
<dbReference type="RefSeq" id="WP_095414013.1">
    <property type="nucleotide sequence ID" value="NZ_CP018477.1"/>
</dbReference>
<dbReference type="PANTHER" id="PTHR43289">
    <property type="entry name" value="MITOGEN-ACTIVATED PROTEIN KINASE KINASE KINASE 20-RELATED"/>
    <property type="match status" value="1"/>
</dbReference>
<feature type="compositionally biased region" description="Low complexity" evidence="6">
    <location>
        <begin position="321"/>
        <end position="335"/>
    </location>
</feature>
<evidence type="ECO:0000256" key="5">
    <source>
        <dbReference type="PROSITE-ProRule" id="PRU10141"/>
    </source>
</evidence>
<dbReference type="OrthoDB" id="6111975at2"/>
<dbReference type="PANTHER" id="PTHR43289:SF33">
    <property type="entry name" value="SERINE_THREONINE KINASE 31"/>
    <property type="match status" value="1"/>
</dbReference>
<sequence length="419" mass="44810">MDDVVRAFLENEQKLRLVRRLGVGGFGEVWDAESDSGVRSAIKVSHQTIDNTNPAVQKELQNLKLIRALTGHPHIVSLLDYWVVSGYLVTRWELATDGTLLDMLERYRQDGQPGIPLKQLIKWIYEAADGLDFLHEKGIYHRDIKPQNLLLFHGHVKLGDLGLAKLVGASTASHTGSGTFGYLPPEAWEEHRLTRSVDLYSLAATYIKLRTGQEPFGRNPVEIFERQRTGRPVLDGLLPEEADLVRQALAPRPEDRPRDGAAAWVRSLYRALRGEGRSGAGVPSTGPAAGASQATFSASPPGLRPVVAQPGVGVGEWGHSAPAARPASPPAGFAPKGDKAGGALHRAKDRTEEEMDPAITGAIVGAIFWAIRGAMSNGIGGAIAGAIVGAIFGAIGGAIFGAIGESIGGSSMKWKKRAK</sequence>
<accession>A0A286RBT0</accession>
<keyword evidence="7" id="KW-1133">Transmembrane helix</keyword>
<keyword evidence="3 9" id="KW-0418">Kinase</keyword>
<dbReference type="InterPro" id="IPR008271">
    <property type="entry name" value="Ser/Thr_kinase_AS"/>
</dbReference>
<dbReference type="PROSITE" id="PS00107">
    <property type="entry name" value="PROTEIN_KINASE_ATP"/>
    <property type="match status" value="1"/>
</dbReference>
<keyword evidence="4 5" id="KW-0067">ATP-binding</keyword>
<evidence type="ECO:0000259" key="8">
    <source>
        <dbReference type="PROSITE" id="PS50011"/>
    </source>
</evidence>
<protein>
    <submittedName>
        <fullName evidence="9">Putative serine/threonine protein kinase</fullName>
    </submittedName>
</protein>
<dbReference type="InterPro" id="IPR017441">
    <property type="entry name" value="Protein_kinase_ATP_BS"/>
</dbReference>
<keyword evidence="7" id="KW-0472">Membrane</keyword>
<reference evidence="9 10" key="1">
    <citation type="journal article" name="Front. Microbiol.">
        <title>Sugar Metabolism of the First Thermophilic Planctomycete Thermogutta terrifontis: Comparative Genomic and Transcriptomic Approaches.</title>
        <authorList>
            <person name="Elcheninov A.G."/>
            <person name="Menzel P."/>
            <person name="Gudbergsdottir S.R."/>
            <person name="Slesarev A.I."/>
            <person name="Kadnikov V.V."/>
            <person name="Krogh A."/>
            <person name="Bonch-Osmolovskaya E.A."/>
            <person name="Peng X."/>
            <person name="Kublanov I.V."/>
        </authorList>
    </citation>
    <scope>NUCLEOTIDE SEQUENCE [LARGE SCALE GENOMIC DNA]</scope>
    <source>
        <strain evidence="9 10">R1</strain>
    </source>
</reference>
<dbReference type="GO" id="GO:0005524">
    <property type="term" value="F:ATP binding"/>
    <property type="evidence" value="ECO:0007669"/>
    <property type="project" value="UniProtKB-UniRule"/>
</dbReference>
<dbReference type="EMBL" id="CP018477">
    <property type="protein sequence ID" value="ASV73405.1"/>
    <property type="molecule type" value="Genomic_DNA"/>
</dbReference>
<dbReference type="Pfam" id="PF00069">
    <property type="entry name" value="Pkinase"/>
    <property type="match status" value="1"/>
</dbReference>